<keyword evidence="3" id="KW-1185">Reference proteome</keyword>
<protein>
    <submittedName>
        <fullName evidence="2">Uncharacterized protein</fullName>
    </submittedName>
</protein>
<sequence>MALVFALLLASALSVGGESTQPWFVSVYKPEFNVNAYASLDLDMREIESLAVTDGDSGGSGFTLEDLAAAVGDLVSQRMRGTFIHSVSNPESFHLSQKDGSETLKLYKDFYGTAEYSDKWLRAALNGESTESFSNGKADFTKLDLKGRSAAVQHGIRAMAIWGHIVGLVEKTANDCDGTREDSVEQKMWDRAVALYVGSTARWVN</sequence>
<dbReference type="EMBL" id="AGNL01034060">
    <property type="protein sequence ID" value="EJK55420.1"/>
    <property type="molecule type" value="Genomic_DNA"/>
</dbReference>
<dbReference type="eggNOG" id="ENOG502S6KT">
    <property type="taxonomic scope" value="Eukaryota"/>
</dbReference>
<feature type="chain" id="PRO_5003840497" evidence="1">
    <location>
        <begin position="18"/>
        <end position="205"/>
    </location>
</feature>
<dbReference type="AlphaFoldDB" id="K0RQP4"/>
<feature type="signal peptide" evidence="1">
    <location>
        <begin position="1"/>
        <end position="17"/>
    </location>
</feature>
<organism evidence="2 3">
    <name type="scientific">Thalassiosira oceanica</name>
    <name type="common">Marine diatom</name>
    <dbReference type="NCBI Taxonomy" id="159749"/>
    <lineage>
        <taxon>Eukaryota</taxon>
        <taxon>Sar</taxon>
        <taxon>Stramenopiles</taxon>
        <taxon>Ochrophyta</taxon>
        <taxon>Bacillariophyta</taxon>
        <taxon>Coscinodiscophyceae</taxon>
        <taxon>Thalassiosirophycidae</taxon>
        <taxon>Thalassiosirales</taxon>
        <taxon>Thalassiosiraceae</taxon>
        <taxon>Thalassiosira</taxon>
    </lineage>
</organism>
<reference evidence="2 3" key="1">
    <citation type="journal article" date="2012" name="Genome Biol.">
        <title>Genome and low-iron response of an oceanic diatom adapted to chronic iron limitation.</title>
        <authorList>
            <person name="Lommer M."/>
            <person name="Specht M."/>
            <person name="Roy A.S."/>
            <person name="Kraemer L."/>
            <person name="Andreson R."/>
            <person name="Gutowska M.A."/>
            <person name="Wolf J."/>
            <person name="Bergner S.V."/>
            <person name="Schilhabel M.B."/>
            <person name="Klostermeier U.C."/>
            <person name="Beiko R.G."/>
            <person name="Rosenstiel P."/>
            <person name="Hippler M."/>
            <person name="Laroche J."/>
        </authorList>
    </citation>
    <scope>NUCLEOTIDE SEQUENCE [LARGE SCALE GENOMIC DNA]</scope>
    <source>
        <strain evidence="2 3">CCMP1005</strain>
    </source>
</reference>
<name>K0RQP4_THAOC</name>
<evidence type="ECO:0000313" key="3">
    <source>
        <dbReference type="Proteomes" id="UP000266841"/>
    </source>
</evidence>
<accession>K0RQP4</accession>
<keyword evidence="1" id="KW-0732">Signal</keyword>
<proteinExistence type="predicted"/>
<evidence type="ECO:0000256" key="1">
    <source>
        <dbReference type="SAM" id="SignalP"/>
    </source>
</evidence>
<gene>
    <name evidence="2" type="ORF">THAOC_24851</name>
</gene>
<comment type="caution">
    <text evidence="2">The sequence shown here is derived from an EMBL/GenBank/DDBJ whole genome shotgun (WGS) entry which is preliminary data.</text>
</comment>
<evidence type="ECO:0000313" key="2">
    <source>
        <dbReference type="EMBL" id="EJK55420.1"/>
    </source>
</evidence>
<dbReference type="Proteomes" id="UP000266841">
    <property type="component" value="Unassembled WGS sequence"/>
</dbReference>